<dbReference type="InterPro" id="IPR000014">
    <property type="entry name" value="PAS"/>
</dbReference>
<evidence type="ECO:0000256" key="2">
    <source>
        <dbReference type="ARBA" id="ARBA00022643"/>
    </source>
</evidence>
<keyword evidence="2" id="KW-0288">FMN</keyword>
<dbReference type="PANTHER" id="PTHR47429">
    <property type="entry name" value="PROTEIN TWIN LOV 1"/>
    <property type="match status" value="1"/>
</dbReference>
<comment type="caution">
    <text evidence="5">The sequence shown here is derived from an EMBL/GenBank/DDBJ whole genome shotgun (WGS) entry which is preliminary data.</text>
</comment>
<dbReference type="EMBL" id="JAMFLZ010000005">
    <property type="protein sequence ID" value="MCL6295889.1"/>
    <property type="molecule type" value="Genomic_DNA"/>
</dbReference>
<dbReference type="Pfam" id="PF13426">
    <property type="entry name" value="PAS_9"/>
    <property type="match status" value="1"/>
</dbReference>
<dbReference type="RefSeq" id="WP_249973449.1">
    <property type="nucleotide sequence ID" value="NZ_JAMFLZ010000005.1"/>
</dbReference>
<evidence type="ECO:0000313" key="6">
    <source>
        <dbReference type="Proteomes" id="UP001165381"/>
    </source>
</evidence>
<organism evidence="5 6">
    <name type="scientific">Jejuia spongiicola</name>
    <dbReference type="NCBI Taxonomy" id="2942207"/>
    <lineage>
        <taxon>Bacteria</taxon>
        <taxon>Pseudomonadati</taxon>
        <taxon>Bacteroidota</taxon>
        <taxon>Flavobacteriia</taxon>
        <taxon>Flavobacteriales</taxon>
        <taxon>Flavobacteriaceae</taxon>
        <taxon>Jejuia</taxon>
    </lineage>
</organism>
<feature type="domain" description="PAS" evidence="4">
    <location>
        <begin position="62"/>
        <end position="156"/>
    </location>
</feature>
<keyword evidence="3" id="KW-0157">Chromophore</keyword>
<sequence length="162" mass="18857">MKTKERLLRGPLLCWDIYAMHLTEQAVNFNRETELGILKAFKEKFGWALDIDKIFAEKDFEALVLTDNNQHIQWVNKGFTKMTGYPANHAKGKKPNFLQGEGSSEQTKKAIRENLNRGKQFKEQIINYKKDGTPYNCEIEIYPIKDNNKTTHYLAIEKEIGM</sequence>
<dbReference type="CDD" id="cd00130">
    <property type="entry name" value="PAS"/>
    <property type="match status" value="1"/>
</dbReference>
<dbReference type="Gene3D" id="3.30.450.20">
    <property type="entry name" value="PAS domain"/>
    <property type="match status" value="1"/>
</dbReference>
<gene>
    <name evidence="5" type="ORF">M3P09_12840</name>
</gene>
<dbReference type="Proteomes" id="UP001165381">
    <property type="component" value="Unassembled WGS sequence"/>
</dbReference>
<dbReference type="SUPFAM" id="SSF55785">
    <property type="entry name" value="PYP-like sensor domain (PAS domain)"/>
    <property type="match status" value="1"/>
</dbReference>
<keyword evidence="1" id="KW-0285">Flavoprotein</keyword>
<name>A0ABT0QFW3_9FLAO</name>
<evidence type="ECO:0000256" key="1">
    <source>
        <dbReference type="ARBA" id="ARBA00022630"/>
    </source>
</evidence>
<evidence type="ECO:0000256" key="3">
    <source>
        <dbReference type="ARBA" id="ARBA00022991"/>
    </source>
</evidence>
<accession>A0ABT0QFW3</accession>
<protein>
    <submittedName>
        <fullName evidence="5">PAS domain-containing protein</fullName>
    </submittedName>
</protein>
<keyword evidence="6" id="KW-1185">Reference proteome</keyword>
<dbReference type="NCBIfam" id="TIGR00229">
    <property type="entry name" value="sensory_box"/>
    <property type="match status" value="1"/>
</dbReference>
<proteinExistence type="predicted"/>
<dbReference type="InterPro" id="IPR035965">
    <property type="entry name" value="PAS-like_dom_sf"/>
</dbReference>
<dbReference type="PANTHER" id="PTHR47429:SF2">
    <property type="entry name" value="PROTEIN TWIN LOV 1"/>
    <property type="match status" value="1"/>
</dbReference>
<evidence type="ECO:0000313" key="5">
    <source>
        <dbReference type="EMBL" id="MCL6295889.1"/>
    </source>
</evidence>
<reference evidence="5" key="1">
    <citation type="submission" date="2022-05" db="EMBL/GenBank/DDBJ databases">
        <authorList>
            <person name="Park J.-S."/>
        </authorList>
    </citation>
    <scope>NUCLEOTIDE SEQUENCE</scope>
    <source>
        <strain evidence="5">2012CJ34-3</strain>
    </source>
</reference>
<evidence type="ECO:0000259" key="4">
    <source>
        <dbReference type="Pfam" id="PF13426"/>
    </source>
</evidence>